<organism evidence="1 2">
    <name type="scientific">Meloidogyne floridensis</name>
    <dbReference type="NCBI Taxonomy" id="298350"/>
    <lineage>
        <taxon>Eukaryota</taxon>
        <taxon>Metazoa</taxon>
        <taxon>Ecdysozoa</taxon>
        <taxon>Nematoda</taxon>
        <taxon>Chromadorea</taxon>
        <taxon>Rhabditida</taxon>
        <taxon>Tylenchina</taxon>
        <taxon>Tylenchomorpha</taxon>
        <taxon>Tylenchoidea</taxon>
        <taxon>Meloidogynidae</taxon>
        <taxon>Meloidogyninae</taxon>
        <taxon>Meloidogyne</taxon>
    </lineage>
</organism>
<accession>A0A915PC52</accession>
<keyword evidence="1" id="KW-1185">Reference proteome</keyword>
<evidence type="ECO:0000313" key="1">
    <source>
        <dbReference type="Proteomes" id="UP000887560"/>
    </source>
</evidence>
<dbReference type="WBParaSite" id="scf7180000424119.g12344">
    <property type="protein sequence ID" value="scf7180000424119.g12344"/>
    <property type="gene ID" value="scf7180000424119.g12344"/>
</dbReference>
<proteinExistence type="predicted"/>
<sequence length="137" mass="16461">MLINCKIFNEKIEEKELIKLKEKIFIHYYKINDEIEENFEEYNVEDNSILLLNITEIEPLISDGIYEFYFDNNGNIKQKKENIIKYLNKRELNNTNKNKISPLFNEELDVLIDGNYFKMNKNGKVEKLKTNLDDEEN</sequence>
<dbReference type="Proteomes" id="UP000887560">
    <property type="component" value="Unplaced"/>
</dbReference>
<dbReference type="AlphaFoldDB" id="A0A915PC52"/>
<reference evidence="2" key="1">
    <citation type="submission" date="2022-11" db="UniProtKB">
        <authorList>
            <consortium name="WormBaseParasite"/>
        </authorList>
    </citation>
    <scope>IDENTIFICATION</scope>
</reference>
<evidence type="ECO:0000313" key="2">
    <source>
        <dbReference type="WBParaSite" id="scf7180000424119.g12344"/>
    </source>
</evidence>
<name>A0A915PC52_9BILA</name>
<protein>
    <submittedName>
        <fullName evidence="2">Uncharacterized protein</fullName>
    </submittedName>
</protein>